<dbReference type="AlphaFoldDB" id="A0AAD4INC3"/>
<keyword evidence="6" id="KW-1185">Reference proteome</keyword>
<protein>
    <recommendedName>
        <fullName evidence="3">Exocyst subunit Exo70 family protein</fullName>
    </recommendedName>
</protein>
<dbReference type="InterPro" id="IPR004140">
    <property type="entry name" value="Exo70"/>
</dbReference>
<comment type="function">
    <text evidence="3">Component of the exocyst complex.</text>
</comment>
<gene>
    <name evidence="5" type="ORF">C2S53_009097</name>
</gene>
<evidence type="ECO:0000313" key="5">
    <source>
        <dbReference type="EMBL" id="KAH6755825.1"/>
    </source>
</evidence>
<comment type="similarity">
    <text evidence="1 3">Belongs to the EXO70 family.</text>
</comment>
<keyword evidence="3" id="KW-0268">Exocytosis</keyword>
<dbReference type="GO" id="GO:0000145">
    <property type="term" value="C:exocyst"/>
    <property type="evidence" value="ECO:0007669"/>
    <property type="project" value="InterPro"/>
</dbReference>
<dbReference type="GO" id="GO:0015031">
    <property type="term" value="P:protein transport"/>
    <property type="evidence" value="ECO:0007669"/>
    <property type="project" value="UniProtKB-KW"/>
</dbReference>
<evidence type="ECO:0000259" key="4">
    <source>
        <dbReference type="Pfam" id="PF03081"/>
    </source>
</evidence>
<dbReference type="EMBL" id="SDAM02029582">
    <property type="protein sequence ID" value="KAH6755825.1"/>
    <property type="molecule type" value="Genomic_DNA"/>
</dbReference>
<dbReference type="GO" id="GO:0006887">
    <property type="term" value="P:exocytosis"/>
    <property type="evidence" value="ECO:0007669"/>
    <property type="project" value="UniProtKB-KW"/>
</dbReference>
<dbReference type="InterPro" id="IPR046364">
    <property type="entry name" value="Exo70_C"/>
</dbReference>
<evidence type="ECO:0000256" key="1">
    <source>
        <dbReference type="ARBA" id="ARBA00006756"/>
    </source>
</evidence>
<dbReference type="Gene3D" id="1.20.1280.170">
    <property type="entry name" value="Exocyst complex component Exo70"/>
    <property type="match status" value="1"/>
</dbReference>
<proteinExistence type="inferred from homology"/>
<dbReference type="SUPFAM" id="SSF74788">
    <property type="entry name" value="Cullin repeat-like"/>
    <property type="match status" value="1"/>
</dbReference>
<evidence type="ECO:0000256" key="2">
    <source>
        <dbReference type="ARBA" id="ARBA00022448"/>
    </source>
</evidence>
<dbReference type="PANTHER" id="PTHR12542">
    <property type="entry name" value="EXOCYST COMPLEX PROTEIN EXO70"/>
    <property type="match status" value="1"/>
</dbReference>
<name>A0AAD4INC3_PERFH</name>
<accession>A0AAD4INC3</accession>
<dbReference type="Pfam" id="PF03081">
    <property type="entry name" value="Exo70_C"/>
    <property type="match status" value="1"/>
</dbReference>
<feature type="domain" description="Exocyst complex subunit Exo70 C-terminal" evidence="4">
    <location>
        <begin position="178"/>
        <end position="513"/>
    </location>
</feature>
<keyword evidence="2 3" id="KW-0813">Transport</keyword>
<dbReference type="InterPro" id="IPR016159">
    <property type="entry name" value="Cullin_repeat-like_dom_sf"/>
</dbReference>
<reference evidence="5 6" key="1">
    <citation type="journal article" date="2021" name="Nat. Commun.">
        <title>Incipient diploidization of the medicinal plant Perilla within 10,000 years.</title>
        <authorList>
            <person name="Zhang Y."/>
            <person name="Shen Q."/>
            <person name="Leng L."/>
            <person name="Zhang D."/>
            <person name="Chen S."/>
            <person name="Shi Y."/>
            <person name="Ning Z."/>
            <person name="Chen S."/>
        </authorList>
    </citation>
    <scope>NUCLEOTIDE SEQUENCE [LARGE SCALE GENOMIC DNA]</scope>
    <source>
        <strain evidence="6">cv. PC099</strain>
    </source>
</reference>
<sequence>MGKVYDDWERLVEAVVRREKLRQLCYAHSMSSSDSSSLLDHDSLDLQPKMTMVRLQEELIYSLAQNTQCFEHGYMSLPCCPVYEESSLLVDASPKERSNSDTDRELVLDLLDPEMVPQVKSIADIMFASNCDEEFCEAFVRFGRGAFGVYLTLVNVEELSCEDVRLMEWNSLSSKIRKWRFALKKYLVLYLAKGKQLFDQVLGEYGHVSSRCLIEASKPSLMWFLDLGRFVGVGPDKPEWLFCLLDMHEALLSLIPCVEALFPNDIDSCIRVEIHNLLRRLEDCAMVILIKLGDAFRPVSSGPFPDGGVHPLTKNVLNYVLHFAKFDCILNLILTEKANISISGAVAAHLHSITSALEANIANMSDLYKDTSLKHLFVMNNIHYMVAKINNSKIKTYFGDEWITRHVMKFRFHALTYQRSTWNSILHLLRCDEDFRTMKATLKGRCRDFVVGFENVYKNQRRWSVPNQQLRQELRLSASITVFTAYRTFVCRMSNIEVQHMKYTAHELETLIMDLFQGSS</sequence>
<dbReference type="PANTHER" id="PTHR12542:SF92">
    <property type="entry name" value="EXOCYST COMPLEX COMPONENT EXO70E2"/>
    <property type="match status" value="1"/>
</dbReference>
<evidence type="ECO:0000256" key="3">
    <source>
        <dbReference type="RuleBase" id="RU365026"/>
    </source>
</evidence>
<dbReference type="GO" id="GO:0005546">
    <property type="term" value="F:phosphatidylinositol-4,5-bisphosphate binding"/>
    <property type="evidence" value="ECO:0007669"/>
    <property type="project" value="InterPro"/>
</dbReference>
<keyword evidence="3" id="KW-0653">Protein transport</keyword>
<dbReference type="Proteomes" id="UP001190926">
    <property type="component" value="Unassembled WGS sequence"/>
</dbReference>
<comment type="caution">
    <text evidence="5">The sequence shown here is derived from an EMBL/GenBank/DDBJ whole genome shotgun (WGS) entry which is preliminary data.</text>
</comment>
<organism evidence="5 6">
    <name type="scientific">Perilla frutescens var. hirtella</name>
    <name type="common">Perilla citriodora</name>
    <name type="synonym">Perilla setoyensis</name>
    <dbReference type="NCBI Taxonomy" id="608512"/>
    <lineage>
        <taxon>Eukaryota</taxon>
        <taxon>Viridiplantae</taxon>
        <taxon>Streptophyta</taxon>
        <taxon>Embryophyta</taxon>
        <taxon>Tracheophyta</taxon>
        <taxon>Spermatophyta</taxon>
        <taxon>Magnoliopsida</taxon>
        <taxon>eudicotyledons</taxon>
        <taxon>Gunneridae</taxon>
        <taxon>Pentapetalae</taxon>
        <taxon>asterids</taxon>
        <taxon>lamiids</taxon>
        <taxon>Lamiales</taxon>
        <taxon>Lamiaceae</taxon>
        <taxon>Nepetoideae</taxon>
        <taxon>Elsholtzieae</taxon>
        <taxon>Perilla</taxon>
    </lineage>
</organism>
<evidence type="ECO:0000313" key="6">
    <source>
        <dbReference type="Proteomes" id="UP001190926"/>
    </source>
</evidence>